<accession>A0A6A6VQP5</accession>
<gene>
    <name evidence="1" type="ORF">M011DRAFT_17420</name>
</gene>
<name>A0A6A6VQP5_9PLEO</name>
<dbReference type="Proteomes" id="UP000799440">
    <property type="component" value="Unassembled WGS sequence"/>
</dbReference>
<dbReference type="AlphaFoldDB" id="A0A6A6VQP5"/>
<dbReference type="EMBL" id="MU006561">
    <property type="protein sequence ID" value="KAF2752146.1"/>
    <property type="molecule type" value="Genomic_DNA"/>
</dbReference>
<evidence type="ECO:0000313" key="1">
    <source>
        <dbReference type="EMBL" id="KAF2752146.1"/>
    </source>
</evidence>
<proteinExistence type="predicted"/>
<organism evidence="1 2">
    <name type="scientific">Sporormia fimetaria CBS 119925</name>
    <dbReference type="NCBI Taxonomy" id="1340428"/>
    <lineage>
        <taxon>Eukaryota</taxon>
        <taxon>Fungi</taxon>
        <taxon>Dikarya</taxon>
        <taxon>Ascomycota</taxon>
        <taxon>Pezizomycotina</taxon>
        <taxon>Dothideomycetes</taxon>
        <taxon>Pleosporomycetidae</taxon>
        <taxon>Pleosporales</taxon>
        <taxon>Sporormiaceae</taxon>
        <taxon>Sporormia</taxon>
    </lineage>
</organism>
<evidence type="ECO:0000313" key="2">
    <source>
        <dbReference type="Proteomes" id="UP000799440"/>
    </source>
</evidence>
<reference evidence="1" key="1">
    <citation type="journal article" date="2020" name="Stud. Mycol.">
        <title>101 Dothideomycetes genomes: a test case for predicting lifestyles and emergence of pathogens.</title>
        <authorList>
            <person name="Haridas S."/>
            <person name="Albert R."/>
            <person name="Binder M."/>
            <person name="Bloem J."/>
            <person name="Labutti K."/>
            <person name="Salamov A."/>
            <person name="Andreopoulos B."/>
            <person name="Baker S."/>
            <person name="Barry K."/>
            <person name="Bills G."/>
            <person name="Bluhm B."/>
            <person name="Cannon C."/>
            <person name="Castanera R."/>
            <person name="Culley D."/>
            <person name="Daum C."/>
            <person name="Ezra D."/>
            <person name="Gonzalez J."/>
            <person name="Henrissat B."/>
            <person name="Kuo A."/>
            <person name="Liang C."/>
            <person name="Lipzen A."/>
            <person name="Lutzoni F."/>
            <person name="Magnuson J."/>
            <person name="Mondo S."/>
            <person name="Nolan M."/>
            <person name="Ohm R."/>
            <person name="Pangilinan J."/>
            <person name="Park H.-J."/>
            <person name="Ramirez L."/>
            <person name="Alfaro M."/>
            <person name="Sun H."/>
            <person name="Tritt A."/>
            <person name="Yoshinaga Y."/>
            <person name="Zwiers L.-H."/>
            <person name="Turgeon B."/>
            <person name="Goodwin S."/>
            <person name="Spatafora J."/>
            <person name="Crous P."/>
            <person name="Grigoriev I."/>
        </authorList>
    </citation>
    <scope>NUCLEOTIDE SEQUENCE</scope>
    <source>
        <strain evidence="1">CBS 119925</strain>
    </source>
</reference>
<sequence length="160" mass="18592">MSVLRTFSDYPVVATRRCSVCTPQHRADTPVSPSHYYQGQVNSAQHIIISSNIYQQRDFRRLYTAERILSTMFLHFILNERGFTWSFLFPLRDCYNYYWNNERTKPWVLRTCFTALSSTLPQHQLVPHTLSLSHVPLLLHPSSLHSNMIPPAPTQATTNP</sequence>
<protein>
    <submittedName>
        <fullName evidence="1">Uncharacterized protein</fullName>
    </submittedName>
</protein>
<keyword evidence="2" id="KW-1185">Reference proteome</keyword>